<comment type="similarity">
    <text evidence="1">Belongs to the GatC family.</text>
</comment>
<dbReference type="InterPro" id="IPR003837">
    <property type="entry name" value="GatC"/>
</dbReference>
<dbReference type="EMBL" id="CP046391">
    <property type="protein sequence ID" value="QJC27843.1"/>
    <property type="molecule type" value="Genomic_DNA"/>
</dbReference>
<dbReference type="GO" id="GO:0006412">
    <property type="term" value="P:translation"/>
    <property type="evidence" value="ECO:0007669"/>
    <property type="project" value="UniProtKB-UniRule"/>
</dbReference>
<keyword evidence="1" id="KW-0067">ATP-binding</keyword>
<comment type="function">
    <text evidence="1">Allows the formation of correctly charged Asn-tRNA(Asn) or Gln-tRNA(Gln) through the transamidation of misacylated Asp-tRNA(Asn) or Glu-tRNA(Gln) in organisms which lack either or both of asparaginyl-tRNA or glutaminyl-tRNA synthetases. The reaction takes place in the presence of glutamine and ATP through an activated phospho-Asp-tRNA(Asn) or phospho-Glu-tRNA(Gln).</text>
</comment>
<comment type="subunit">
    <text evidence="1">Heterotrimer of A, B and C subunits.</text>
</comment>
<dbReference type="GO" id="GO:0050567">
    <property type="term" value="F:glutaminyl-tRNA synthase (glutamine-hydrolyzing) activity"/>
    <property type="evidence" value="ECO:0007669"/>
    <property type="project" value="UniProtKB-UniRule"/>
</dbReference>
<comment type="catalytic activity">
    <reaction evidence="1">
        <text>L-aspartyl-tRNA(Asn) + L-glutamine + ATP + H2O = L-asparaginyl-tRNA(Asn) + L-glutamate + ADP + phosphate + 2 H(+)</text>
        <dbReference type="Rhea" id="RHEA:14513"/>
        <dbReference type="Rhea" id="RHEA-COMP:9674"/>
        <dbReference type="Rhea" id="RHEA-COMP:9677"/>
        <dbReference type="ChEBI" id="CHEBI:15377"/>
        <dbReference type="ChEBI" id="CHEBI:15378"/>
        <dbReference type="ChEBI" id="CHEBI:29985"/>
        <dbReference type="ChEBI" id="CHEBI:30616"/>
        <dbReference type="ChEBI" id="CHEBI:43474"/>
        <dbReference type="ChEBI" id="CHEBI:58359"/>
        <dbReference type="ChEBI" id="CHEBI:78515"/>
        <dbReference type="ChEBI" id="CHEBI:78516"/>
        <dbReference type="ChEBI" id="CHEBI:456216"/>
    </reaction>
</comment>
<dbReference type="AlphaFoldDB" id="A0A858PZ04"/>
<name>A0A858PZ04_9RICK</name>
<evidence type="ECO:0000256" key="1">
    <source>
        <dbReference type="HAMAP-Rule" id="MF_00122"/>
    </source>
</evidence>
<dbReference type="GO" id="GO:0016740">
    <property type="term" value="F:transferase activity"/>
    <property type="evidence" value="ECO:0007669"/>
    <property type="project" value="UniProtKB-KW"/>
</dbReference>
<dbReference type="GO" id="GO:0005524">
    <property type="term" value="F:ATP binding"/>
    <property type="evidence" value="ECO:0007669"/>
    <property type="project" value="UniProtKB-KW"/>
</dbReference>
<dbReference type="HAMAP" id="MF_00122">
    <property type="entry name" value="GatC"/>
    <property type="match status" value="1"/>
</dbReference>
<keyword evidence="3" id="KW-1185">Reference proteome</keyword>
<dbReference type="PANTHER" id="PTHR15004">
    <property type="entry name" value="GLUTAMYL-TRNA(GLN) AMIDOTRANSFERASE SUBUNIT C, MITOCHONDRIAL"/>
    <property type="match status" value="1"/>
</dbReference>
<dbReference type="KEGG" id="aplt:ANPL_03975"/>
<proteinExistence type="inferred from homology"/>
<protein>
    <recommendedName>
        <fullName evidence="1">Aspartyl/glutamyl-tRNA(Asn/Gln) amidotransferase subunit C</fullName>
        <shortName evidence="1">Asp/Glu-ADT subunit C</shortName>
        <ecNumber evidence="1">6.3.5.-</ecNumber>
    </recommendedName>
</protein>
<dbReference type="EC" id="6.3.5.-" evidence="1"/>
<dbReference type="Gene3D" id="1.10.20.60">
    <property type="entry name" value="Glu-tRNAGln amidotransferase C subunit, N-terminal domain"/>
    <property type="match status" value="1"/>
</dbReference>
<dbReference type="NCBIfam" id="TIGR00135">
    <property type="entry name" value="gatC"/>
    <property type="match status" value="1"/>
</dbReference>
<organism evidence="2 3">
    <name type="scientific">Anaplasma platys</name>
    <dbReference type="NCBI Taxonomy" id="949"/>
    <lineage>
        <taxon>Bacteria</taxon>
        <taxon>Pseudomonadati</taxon>
        <taxon>Pseudomonadota</taxon>
        <taxon>Alphaproteobacteria</taxon>
        <taxon>Rickettsiales</taxon>
        <taxon>Anaplasmataceae</taxon>
        <taxon>Anaplasma</taxon>
    </lineage>
</organism>
<comment type="catalytic activity">
    <reaction evidence="1">
        <text>L-glutamyl-tRNA(Gln) + L-glutamine + ATP + H2O = L-glutaminyl-tRNA(Gln) + L-glutamate + ADP + phosphate + H(+)</text>
        <dbReference type="Rhea" id="RHEA:17521"/>
        <dbReference type="Rhea" id="RHEA-COMP:9681"/>
        <dbReference type="Rhea" id="RHEA-COMP:9684"/>
        <dbReference type="ChEBI" id="CHEBI:15377"/>
        <dbReference type="ChEBI" id="CHEBI:15378"/>
        <dbReference type="ChEBI" id="CHEBI:29985"/>
        <dbReference type="ChEBI" id="CHEBI:30616"/>
        <dbReference type="ChEBI" id="CHEBI:43474"/>
        <dbReference type="ChEBI" id="CHEBI:58359"/>
        <dbReference type="ChEBI" id="CHEBI:78520"/>
        <dbReference type="ChEBI" id="CHEBI:78521"/>
        <dbReference type="ChEBI" id="CHEBI:456216"/>
    </reaction>
</comment>
<dbReference type="SUPFAM" id="SSF141000">
    <property type="entry name" value="Glu-tRNAGln amidotransferase C subunit"/>
    <property type="match status" value="1"/>
</dbReference>
<dbReference type="PANTHER" id="PTHR15004:SF0">
    <property type="entry name" value="GLUTAMYL-TRNA(GLN) AMIDOTRANSFERASE SUBUNIT C, MITOCHONDRIAL"/>
    <property type="match status" value="1"/>
</dbReference>
<keyword evidence="1" id="KW-0547">Nucleotide-binding</keyword>
<gene>
    <name evidence="1 2" type="primary">gatC</name>
    <name evidence="2" type="ORF">ANPL_03975</name>
</gene>
<evidence type="ECO:0000313" key="2">
    <source>
        <dbReference type="EMBL" id="QJC27843.1"/>
    </source>
</evidence>
<sequence length="119" mass="13520">MLTLFVFCHDMREVVVLSSDRGNAGISLEELNRVAKLVRIKISEDEAANYCKYLSDVEKWFEMLFEVDASGLEPVTHGNIHDVHVMRQDIVDEGNIREEILGNASSTEMGFYVVKKVID</sequence>
<keyword evidence="1" id="KW-0436">Ligase</keyword>
<dbReference type="Proteomes" id="UP000500930">
    <property type="component" value="Chromosome"/>
</dbReference>
<keyword evidence="1" id="KW-0648">Protein biosynthesis</keyword>
<dbReference type="Pfam" id="PF02686">
    <property type="entry name" value="GatC"/>
    <property type="match status" value="1"/>
</dbReference>
<keyword evidence="2" id="KW-0808">Transferase</keyword>
<dbReference type="GO" id="GO:0006450">
    <property type="term" value="P:regulation of translational fidelity"/>
    <property type="evidence" value="ECO:0007669"/>
    <property type="project" value="InterPro"/>
</dbReference>
<reference evidence="2 3" key="1">
    <citation type="journal article" date="2020" name="Pathogens">
        <title>First Whole Genome Sequence of Anaplasma platys, an Obligate Intracellular Rickettsial Pathogen of Dogs.</title>
        <authorList>
            <person name="Llanes A."/>
            <person name="Rajeev S."/>
        </authorList>
    </citation>
    <scope>NUCLEOTIDE SEQUENCE [LARGE SCALE GENOMIC DNA]</scope>
    <source>
        <strain evidence="2 3">S3</strain>
    </source>
</reference>
<evidence type="ECO:0000313" key="3">
    <source>
        <dbReference type="Proteomes" id="UP000500930"/>
    </source>
</evidence>
<dbReference type="InterPro" id="IPR036113">
    <property type="entry name" value="Asp/Glu-ADT_sf_sub_c"/>
</dbReference>
<dbReference type="GO" id="GO:0070681">
    <property type="term" value="P:glutaminyl-tRNAGln biosynthesis via transamidation"/>
    <property type="evidence" value="ECO:0007669"/>
    <property type="project" value="TreeGrafter"/>
</dbReference>
<accession>A0A858PZ04</accession>